<proteinExistence type="predicted"/>
<dbReference type="AlphaFoldDB" id="A0AA42CMB3"/>
<sequence length="606" mass="67888">MSLFRRWGRRRSKPDEEPIPPAREAAHLHISKLTFSNGTSINLAPDAILVLTGPNNVGKSSALREIRDFLLDGRRPRPVLQDVTLACKGEEEDFKRIIVSQGIKGTSGETVKIHVHEYILSSIKEDFQRGFVGSLPMKFFAMYLGAAERLALADPVRRGDYLRDAPNEPLQWLEFDENIAHSMNAVFQSTFGQQLVLNLFAGEKLALHVVPTDANPPKEDGREYARWLSGMPLLHRQGDGMRSFTGTVLSLLIHPRNMVILDEPEAFLHPPQARRLARIICEHASASSQVLVATHNDEILRTMLEYAGDRVVIARINRHREKNSVSVLRSDELRDLWTDPSLRTSDILSSLFHEIAVICEGDADSRFFRTLLDSTKAEGRDADVRFYYFGGKDRIPSVAKALRAINVPVVAIVDIDALSDRSKFFQLFEAFGGDVTHVKSDLDLIIKSVESRKGQITGVELSIELKRISEEICNLAQVPKSVRESISSMVRSSSNWERAKQDGSRAFADASAYSAFGRLDDRCKKIGIIINPEGELERFCRDISQAKKSDWLVQVLKRDLGSDPALEDAREFAKKLRLVMSTILEDHQAAINEQTSSARVDSPPPS</sequence>
<feature type="compositionally biased region" description="Basic residues" evidence="1">
    <location>
        <begin position="1"/>
        <end position="12"/>
    </location>
</feature>
<dbReference type="Pfam" id="PF13304">
    <property type="entry name" value="AAA_21"/>
    <property type="match status" value="1"/>
</dbReference>
<dbReference type="PANTHER" id="PTHR43581:SF2">
    <property type="entry name" value="EXCINUCLEASE ATPASE SUBUNIT"/>
    <property type="match status" value="1"/>
</dbReference>
<accession>A0AA42CMB3</accession>
<evidence type="ECO:0000313" key="4">
    <source>
        <dbReference type="EMBL" id="MCW6508180.1"/>
    </source>
</evidence>
<dbReference type="SUPFAM" id="SSF52540">
    <property type="entry name" value="P-loop containing nucleoside triphosphate hydrolases"/>
    <property type="match status" value="1"/>
</dbReference>
<dbReference type="PANTHER" id="PTHR43581">
    <property type="entry name" value="ATP/GTP PHOSPHATASE"/>
    <property type="match status" value="1"/>
</dbReference>
<dbReference type="InterPro" id="IPR027417">
    <property type="entry name" value="P-loop_NTPase"/>
</dbReference>
<dbReference type="InterPro" id="IPR051396">
    <property type="entry name" value="Bact_Antivir_Def_Nuclease"/>
</dbReference>
<evidence type="ECO:0000259" key="2">
    <source>
        <dbReference type="Pfam" id="PF13304"/>
    </source>
</evidence>
<dbReference type="Pfam" id="PF20469">
    <property type="entry name" value="OLD-like_TOPRIM"/>
    <property type="match status" value="1"/>
</dbReference>
<organism evidence="4 5">
    <name type="scientific">Lichenifustis flavocetrariae</name>
    <dbReference type="NCBI Taxonomy" id="2949735"/>
    <lineage>
        <taxon>Bacteria</taxon>
        <taxon>Pseudomonadati</taxon>
        <taxon>Pseudomonadota</taxon>
        <taxon>Alphaproteobacteria</taxon>
        <taxon>Hyphomicrobiales</taxon>
        <taxon>Lichenihabitantaceae</taxon>
        <taxon>Lichenifustis</taxon>
    </lineage>
</organism>
<evidence type="ECO:0000256" key="1">
    <source>
        <dbReference type="SAM" id="MobiDB-lite"/>
    </source>
</evidence>
<comment type="caution">
    <text evidence="4">The sequence shown here is derived from an EMBL/GenBank/DDBJ whole genome shotgun (WGS) entry which is preliminary data.</text>
</comment>
<dbReference type="GO" id="GO:0016887">
    <property type="term" value="F:ATP hydrolysis activity"/>
    <property type="evidence" value="ECO:0007669"/>
    <property type="project" value="InterPro"/>
</dbReference>
<feature type="domain" description="OLD protein-like TOPRIM" evidence="3">
    <location>
        <begin position="351"/>
        <end position="416"/>
    </location>
</feature>
<gene>
    <name evidence="4" type="ORF">M8523_09100</name>
</gene>
<keyword evidence="4" id="KW-0547">Nucleotide-binding</keyword>
<protein>
    <submittedName>
        <fullName evidence="4">ATP-binding protein</fullName>
    </submittedName>
</protein>
<reference evidence="4" key="1">
    <citation type="submission" date="2022-05" db="EMBL/GenBank/DDBJ databases">
        <authorList>
            <person name="Pankratov T."/>
        </authorList>
    </citation>
    <scope>NUCLEOTIDE SEQUENCE</scope>
    <source>
        <strain evidence="4">BP6-180914</strain>
    </source>
</reference>
<name>A0AA42CMB3_9HYPH</name>
<dbReference type="Gene3D" id="3.40.50.300">
    <property type="entry name" value="P-loop containing nucleotide triphosphate hydrolases"/>
    <property type="match status" value="1"/>
</dbReference>
<dbReference type="GO" id="GO:0005524">
    <property type="term" value="F:ATP binding"/>
    <property type="evidence" value="ECO:0007669"/>
    <property type="project" value="UniProtKB-KW"/>
</dbReference>
<feature type="domain" description="ATPase AAA-type core" evidence="2">
    <location>
        <begin position="236"/>
        <end position="300"/>
    </location>
</feature>
<feature type="region of interest" description="Disordered" evidence="1">
    <location>
        <begin position="1"/>
        <end position="22"/>
    </location>
</feature>
<dbReference type="RefSeq" id="WP_282584523.1">
    <property type="nucleotide sequence ID" value="NZ_JAMOIM010000004.1"/>
</dbReference>
<dbReference type="InterPro" id="IPR003959">
    <property type="entry name" value="ATPase_AAA_core"/>
</dbReference>
<dbReference type="InterPro" id="IPR034139">
    <property type="entry name" value="TOPRIM_OLD"/>
</dbReference>
<keyword evidence="5" id="KW-1185">Reference proteome</keyword>
<evidence type="ECO:0000313" key="5">
    <source>
        <dbReference type="Proteomes" id="UP001165667"/>
    </source>
</evidence>
<evidence type="ECO:0000259" key="3">
    <source>
        <dbReference type="Pfam" id="PF20469"/>
    </source>
</evidence>
<keyword evidence="4" id="KW-0067">ATP-binding</keyword>
<dbReference type="EMBL" id="JAMOIM010000004">
    <property type="protein sequence ID" value="MCW6508180.1"/>
    <property type="molecule type" value="Genomic_DNA"/>
</dbReference>
<dbReference type="Proteomes" id="UP001165667">
    <property type="component" value="Unassembled WGS sequence"/>
</dbReference>